<comment type="caution">
    <text evidence="3">The sequence shown here is derived from an EMBL/GenBank/DDBJ whole genome shotgun (WGS) entry which is preliminary data.</text>
</comment>
<evidence type="ECO:0000313" key="4">
    <source>
        <dbReference type="Proteomes" id="UP001151518"/>
    </source>
</evidence>
<name>A0A9W8KY56_9FUNG</name>
<sequence>MEKQTLEPLVTLYFIRHGETEVNCHNCVQGGRINPPLNERGRKQAKCIGERFRHQHLDWIVTSTSLRALETGAVLCKHHRNVPSDSYSELNELGFGDLEGTHVTAGYNDLVAQWDDEHNIDLPAPGKCGESPATCAQRVMPCLQAIVKRAIAEDKKAVCMVVHSRLIQIVLAGILDGSLATMKTYKQKKAAVNIVDICSELDADVDADAGRWPFRCVAREINSVSHMPDDVVSHISSADSLKKQTKKDGLVRFEIDSDGKLVLKQL</sequence>
<proteinExistence type="predicted"/>
<dbReference type="InterPro" id="IPR013078">
    <property type="entry name" value="His_Pase_superF_clade-1"/>
</dbReference>
<organism evidence="3 4">
    <name type="scientific">Coemansia spiralis</name>
    <dbReference type="NCBI Taxonomy" id="417178"/>
    <lineage>
        <taxon>Eukaryota</taxon>
        <taxon>Fungi</taxon>
        <taxon>Fungi incertae sedis</taxon>
        <taxon>Zoopagomycota</taxon>
        <taxon>Kickxellomycotina</taxon>
        <taxon>Kickxellomycetes</taxon>
        <taxon>Kickxellales</taxon>
        <taxon>Kickxellaceae</taxon>
        <taxon>Coemansia</taxon>
    </lineage>
</organism>
<dbReference type="Proteomes" id="UP001151518">
    <property type="component" value="Unassembled WGS sequence"/>
</dbReference>
<dbReference type="InterPro" id="IPR050275">
    <property type="entry name" value="PGM_Phosphatase"/>
</dbReference>
<dbReference type="PANTHER" id="PTHR48100:SF1">
    <property type="entry name" value="HISTIDINE PHOSPHATASE FAMILY PROTEIN-RELATED"/>
    <property type="match status" value="1"/>
</dbReference>
<dbReference type="GO" id="GO:0005737">
    <property type="term" value="C:cytoplasm"/>
    <property type="evidence" value="ECO:0007669"/>
    <property type="project" value="TreeGrafter"/>
</dbReference>
<dbReference type="Pfam" id="PF00300">
    <property type="entry name" value="His_Phos_1"/>
    <property type="match status" value="1"/>
</dbReference>
<evidence type="ECO:0000313" key="3">
    <source>
        <dbReference type="EMBL" id="KAJ2677875.1"/>
    </source>
</evidence>
<dbReference type="CDD" id="cd07067">
    <property type="entry name" value="HP_PGM_like"/>
    <property type="match status" value="1"/>
</dbReference>
<dbReference type="OrthoDB" id="354304at2759"/>
<reference evidence="3" key="1">
    <citation type="submission" date="2022-07" db="EMBL/GenBank/DDBJ databases">
        <title>Phylogenomic reconstructions and comparative analyses of Kickxellomycotina fungi.</title>
        <authorList>
            <person name="Reynolds N.K."/>
            <person name="Stajich J.E."/>
            <person name="Barry K."/>
            <person name="Grigoriev I.V."/>
            <person name="Crous P."/>
            <person name="Smith M.E."/>
        </authorList>
    </citation>
    <scope>NUCLEOTIDE SEQUENCE</scope>
    <source>
        <strain evidence="3">NRRL 3115</strain>
    </source>
</reference>
<feature type="active site" description="Proton donor/acceptor" evidence="1">
    <location>
        <position position="92"/>
    </location>
</feature>
<dbReference type="PANTHER" id="PTHR48100">
    <property type="entry name" value="BROAD-SPECIFICITY PHOSPHATASE YOR283W-RELATED"/>
    <property type="match status" value="1"/>
</dbReference>
<dbReference type="GO" id="GO:0016791">
    <property type="term" value="F:phosphatase activity"/>
    <property type="evidence" value="ECO:0007669"/>
    <property type="project" value="TreeGrafter"/>
</dbReference>
<feature type="active site" description="Tele-phosphohistidine intermediate" evidence="1">
    <location>
        <position position="17"/>
    </location>
</feature>
<dbReference type="EMBL" id="JANBTW010000027">
    <property type="protein sequence ID" value="KAJ2677875.1"/>
    <property type="molecule type" value="Genomic_DNA"/>
</dbReference>
<dbReference type="Gene3D" id="3.40.50.1240">
    <property type="entry name" value="Phosphoglycerate mutase-like"/>
    <property type="match status" value="1"/>
</dbReference>
<dbReference type="SUPFAM" id="SSF53254">
    <property type="entry name" value="Phosphoglycerate mutase-like"/>
    <property type="match status" value="1"/>
</dbReference>
<evidence type="ECO:0008006" key="5">
    <source>
        <dbReference type="Google" id="ProtNLM"/>
    </source>
</evidence>
<accession>A0A9W8KY56</accession>
<feature type="binding site" evidence="2">
    <location>
        <position position="67"/>
    </location>
    <ligand>
        <name>substrate</name>
    </ligand>
</feature>
<dbReference type="AlphaFoldDB" id="A0A9W8KY56"/>
<evidence type="ECO:0000256" key="1">
    <source>
        <dbReference type="PIRSR" id="PIRSR613078-1"/>
    </source>
</evidence>
<dbReference type="SMART" id="SM00855">
    <property type="entry name" value="PGAM"/>
    <property type="match status" value="1"/>
</dbReference>
<gene>
    <name evidence="3" type="ORF">GGI25_002827</name>
</gene>
<protein>
    <recommendedName>
        <fullName evidence="5">Phosphoglycerate mutase-like protein</fullName>
    </recommendedName>
</protein>
<feature type="binding site" evidence="2">
    <location>
        <begin position="16"/>
        <end position="23"/>
    </location>
    <ligand>
        <name>substrate</name>
    </ligand>
</feature>
<evidence type="ECO:0000256" key="2">
    <source>
        <dbReference type="PIRSR" id="PIRSR613078-2"/>
    </source>
</evidence>
<dbReference type="InterPro" id="IPR029033">
    <property type="entry name" value="His_PPase_superfam"/>
</dbReference>